<organism evidence="2 3">
    <name type="scientific">Vanrija albida</name>
    <dbReference type="NCBI Taxonomy" id="181172"/>
    <lineage>
        <taxon>Eukaryota</taxon>
        <taxon>Fungi</taxon>
        <taxon>Dikarya</taxon>
        <taxon>Basidiomycota</taxon>
        <taxon>Agaricomycotina</taxon>
        <taxon>Tremellomycetes</taxon>
        <taxon>Trichosporonales</taxon>
        <taxon>Trichosporonaceae</taxon>
        <taxon>Vanrija</taxon>
    </lineage>
</organism>
<evidence type="ECO:0000313" key="3">
    <source>
        <dbReference type="Proteomes" id="UP001565368"/>
    </source>
</evidence>
<comment type="caution">
    <text evidence="2">The sequence shown here is derived from an EMBL/GenBank/DDBJ whole genome shotgun (WGS) entry which is preliminary data.</text>
</comment>
<feature type="region of interest" description="Disordered" evidence="1">
    <location>
        <begin position="116"/>
        <end position="136"/>
    </location>
</feature>
<protein>
    <submittedName>
        <fullName evidence="2">Uncharacterized protein</fullName>
    </submittedName>
</protein>
<proteinExistence type="predicted"/>
<feature type="region of interest" description="Disordered" evidence="1">
    <location>
        <begin position="70"/>
        <end position="99"/>
    </location>
</feature>
<feature type="region of interest" description="Disordered" evidence="1">
    <location>
        <begin position="1"/>
        <end position="55"/>
    </location>
</feature>
<dbReference type="EMBL" id="JBBXJM010000001">
    <property type="protein sequence ID" value="KAL1413800.1"/>
    <property type="molecule type" value="Genomic_DNA"/>
</dbReference>
<dbReference type="GeneID" id="95982627"/>
<evidence type="ECO:0000313" key="2">
    <source>
        <dbReference type="EMBL" id="KAL1413800.1"/>
    </source>
</evidence>
<feature type="compositionally biased region" description="Low complexity" evidence="1">
    <location>
        <begin position="11"/>
        <end position="35"/>
    </location>
</feature>
<gene>
    <name evidence="2" type="ORF">Q8F55_001584</name>
</gene>
<evidence type="ECO:0000256" key="1">
    <source>
        <dbReference type="SAM" id="MobiDB-lite"/>
    </source>
</evidence>
<dbReference type="RefSeq" id="XP_069213744.1">
    <property type="nucleotide sequence ID" value="XM_069350200.1"/>
</dbReference>
<reference evidence="2 3" key="1">
    <citation type="submission" date="2023-08" db="EMBL/GenBank/DDBJ databases">
        <title>Annotated Genome Sequence of Vanrija albida AlHP1.</title>
        <authorList>
            <person name="Herzog R."/>
        </authorList>
    </citation>
    <scope>NUCLEOTIDE SEQUENCE [LARGE SCALE GENOMIC DNA]</scope>
    <source>
        <strain evidence="2 3">AlHP1</strain>
    </source>
</reference>
<sequence length="136" mass="13889">MAGPVPRLSAPRLVPVVPRGSPSPTPRSSYASVPATPAPSAPASRAASPPPQLAATASYDSLAHLILDAPPAYTRREAPAPSYTPPAPTRPPSRAGDSKALRSFRSGVASVGEAIARGGSRSGNELFASSVRAERR</sequence>
<keyword evidence="3" id="KW-1185">Reference proteome</keyword>
<name>A0ABR3QGE4_9TREE</name>
<accession>A0ABR3QGE4</accession>
<dbReference type="Proteomes" id="UP001565368">
    <property type="component" value="Unassembled WGS sequence"/>
</dbReference>
<feature type="compositionally biased region" description="Pro residues" evidence="1">
    <location>
        <begin position="82"/>
        <end position="91"/>
    </location>
</feature>